<feature type="compositionally biased region" description="Low complexity" evidence="1">
    <location>
        <begin position="8"/>
        <end position="23"/>
    </location>
</feature>
<protein>
    <submittedName>
        <fullName evidence="2">Uncharacterized protein</fullName>
    </submittedName>
</protein>
<feature type="compositionally biased region" description="Polar residues" evidence="1">
    <location>
        <begin position="332"/>
        <end position="349"/>
    </location>
</feature>
<feature type="region of interest" description="Disordered" evidence="1">
    <location>
        <begin position="1"/>
        <end position="41"/>
    </location>
</feature>
<evidence type="ECO:0000256" key="1">
    <source>
        <dbReference type="SAM" id="MobiDB-lite"/>
    </source>
</evidence>
<organism evidence="2 3">
    <name type="scientific">Protopolystoma xenopodis</name>
    <dbReference type="NCBI Taxonomy" id="117903"/>
    <lineage>
        <taxon>Eukaryota</taxon>
        <taxon>Metazoa</taxon>
        <taxon>Spiralia</taxon>
        <taxon>Lophotrochozoa</taxon>
        <taxon>Platyhelminthes</taxon>
        <taxon>Monogenea</taxon>
        <taxon>Polyopisthocotylea</taxon>
        <taxon>Polystomatidea</taxon>
        <taxon>Polystomatidae</taxon>
        <taxon>Protopolystoma</taxon>
    </lineage>
</organism>
<gene>
    <name evidence="2" type="ORF">PXEA_LOCUS1147</name>
</gene>
<evidence type="ECO:0000313" key="2">
    <source>
        <dbReference type="EMBL" id="VEL07707.1"/>
    </source>
</evidence>
<accession>A0A3S5BL79</accession>
<dbReference type="AlphaFoldDB" id="A0A3S5BL79"/>
<comment type="caution">
    <text evidence="2">The sequence shown here is derived from an EMBL/GenBank/DDBJ whole genome shotgun (WGS) entry which is preliminary data.</text>
</comment>
<feature type="region of interest" description="Disordered" evidence="1">
    <location>
        <begin position="329"/>
        <end position="349"/>
    </location>
</feature>
<dbReference type="Proteomes" id="UP000784294">
    <property type="component" value="Unassembled WGS sequence"/>
</dbReference>
<reference evidence="2" key="1">
    <citation type="submission" date="2018-11" db="EMBL/GenBank/DDBJ databases">
        <authorList>
            <consortium name="Pathogen Informatics"/>
        </authorList>
    </citation>
    <scope>NUCLEOTIDE SEQUENCE</scope>
</reference>
<evidence type="ECO:0000313" key="3">
    <source>
        <dbReference type="Proteomes" id="UP000784294"/>
    </source>
</evidence>
<proteinExistence type="predicted"/>
<sequence length="376" mass="38300">MHVNGTVSPCPLGSRLSSPSGSGICPTPYESGGKQGQSRMGPSLLHLVNGYPGCLGAQQGVHANMINNTSGGPTYQMFNGLGARGVQGSPLGISAGFANRASPQTCGLAGSQCNASNLLVVSSFDNFHSPHASSSSGSKCSTGGLISFGNGLTGVVSTSSNMPLVYRAENEDVIGLPLASVTAIHLPSASSLVAEEQNGGFLATSELTSGPGSPYAAIITSSSTSSLLNSNGSVGFPPNSGPTIWAPGNNGFLLHSGPVHHGLPQRNPTAHMGLVGSDLLPRHQMTALLSGDELASRSSQSANAEYLTNGSCIRIGNQSCEVDGLPIKATPTARSDTPTGAKSDTRYNGHQTCESKWSRAGLSPEAFIVEEHATNV</sequence>
<keyword evidence="3" id="KW-1185">Reference proteome</keyword>
<name>A0A3S5BL79_9PLAT</name>
<dbReference type="EMBL" id="CAAALY010002329">
    <property type="protein sequence ID" value="VEL07707.1"/>
    <property type="molecule type" value="Genomic_DNA"/>
</dbReference>